<dbReference type="EMBL" id="CM010724">
    <property type="protein sequence ID" value="RZC81000.1"/>
    <property type="molecule type" value="Genomic_DNA"/>
</dbReference>
<dbReference type="Gramene" id="RZC81000">
    <property type="protein sequence ID" value="RZC81000"/>
    <property type="gene ID" value="C5167_043579"/>
</dbReference>
<protein>
    <submittedName>
        <fullName evidence="2">Uncharacterized protein</fullName>
    </submittedName>
</protein>
<reference evidence="2 3" key="1">
    <citation type="journal article" date="2018" name="Science">
        <title>The opium poppy genome and morphinan production.</title>
        <authorList>
            <person name="Guo L."/>
            <person name="Winzer T."/>
            <person name="Yang X."/>
            <person name="Li Y."/>
            <person name="Ning Z."/>
            <person name="He Z."/>
            <person name="Teodor R."/>
            <person name="Lu Y."/>
            <person name="Bowser T.A."/>
            <person name="Graham I.A."/>
            <person name="Ye K."/>
        </authorList>
    </citation>
    <scope>NUCLEOTIDE SEQUENCE [LARGE SCALE GENOMIC DNA]</scope>
    <source>
        <strain evidence="3">cv. HN1</strain>
        <tissue evidence="2">Leaves</tissue>
    </source>
</reference>
<evidence type="ECO:0000313" key="3">
    <source>
        <dbReference type="Proteomes" id="UP000316621"/>
    </source>
</evidence>
<keyword evidence="3" id="KW-1185">Reference proteome</keyword>
<dbReference type="Proteomes" id="UP000316621">
    <property type="component" value="Chromosome 10"/>
</dbReference>
<proteinExistence type="predicted"/>
<sequence length="61" mass="7155">MKELKAKEEAKLASRQHGLSRRGREAKAPDQHLRSRFEELNLKRASPSVLEINIRRKMTEE</sequence>
<evidence type="ECO:0000313" key="2">
    <source>
        <dbReference type="EMBL" id="RZC81000.1"/>
    </source>
</evidence>
<organism evidence="2 3">
    <name type="scientific">Papaver somniferum</name>
    <name type="common">Opium poppy</name>
    <dbReference type="NCBI Taxonomy" id="3469"/>
    <lineage>
        <taxon>Eukaryota</taxon>
        <taxon>Viridiplantae</taxon>
        <taxon>Streptophyta</taxon>
        <taxon>Embryophyta</taxon>
        <taxon>Tracheophyta</taxon>
        <taxon>Spermatophyta</taxon>
        <taxon>Magnoliopsida</taxon>
        <taxon>Ranunculales</taxon>
        <taxon>Papaveraceae</taxon>
        <taxon>Papaveroideae</taxon>
        <taxon>Papaver</taxon>
    </lineage>
</organism>
<name>A0A4Y7L8Q2_PAPSO</name>
<gene>
    <name evidence="2" type="ORF">C5167_043579</name>
</gene>
<feature type="region of interest" description="Disordered" evidence="1">
    <location>
        <begin position="1"/>
        <end position="33"/>
    </location>
</feature>
<accession>A0A4Y7L8Q2</accession>
<evidence type="ECO:0000256" key="1">
    <source>
        <dbReference type="SAM" id="MobiDB-lite"/>
    </source>
</evidence>
<feature type="compositionally biased region" description="Basic and acidic residues" evidence="1">
    <location>
        <begin position="22"/>
        <end position="33"/>
    </location>
</feature>
<feature type="compositionally biased region" description="Basic and acidic residues" evidence="1">
    <location>
        <begin position="1"/>
        <end position="12"/>
    </location>
</feature>
<dbReference type="AlphaFoldDB" id="A0A4Y7L8Q2"/>